<protein>
    <submittedName>
        <fullName evidence="1">Uncharacterized protein</fullName>
    </submittedName>
</protein>
<keyword evidence="3" id="KW-1185">Reference proteome</keyword>
<reference evidence="2 3" key="1">
    <citation type="submission" date="2016-10" db="EMBL/GenBank/DDBJ databases">
        <authorList>
            <person name="Varghese N."/>
            <person name="Submissions S."/>
        </authorList>
    </citation>
    <scope>NUCLEOTIDE SEQUENCE [LARGE SCALE GENOMIC DNA]</scope>
    <source>
        <strain evidence="2 3">BS3667</strain>
    </source>
</reference>
<name>A0A8I1FPA3_9PSED</name>
<evidence type="ECO:0000313" key="2">
    <source>
        <dbReference type="EMBL" id="SDU64970.1"/>
    </source>
</evidence>
<reference evidence="1" key="2">
    <citation type="submission" date="2020-12" db="EMBL/GenBank/DDBJ databases">
        <title>Antibiotic resistance and phylogeny of Pseudomonas spp. isolated over three decades from chicken meat in the Norwegian food chain.</title>
        <authorList>
            <person name="Moen B."/>
        </authorList>
    </citation>
    <scope>NUCLEOTIDE SEQUENCE</scope>
    <source>
        <strain evidence="1">MF6762</strain>
    </source>
</reference>
<evidence type="ECO:0000313" key="4">
    <source>
        <dbReference type="Proteomes" id="UP000658390"/>
    </source>
</evidence>
<sequence length="79" mass="8808">MMPRFVVVPAVPKETGSMRIGSRFYCTTAPIDFNIYDSEAQCRLPDTFPDRGDADKACKQLNTASLQRMINESVYASSP</sequence>
<dbReference type="Proteomes" id="UP000658390">
    <property type="component" value="Unassembled WGS sequence"/>
</dbReference>
<dbReference type="EMBL" id="LT629795">
    <property type="protein sequence ID" value="SDU64970.1"/>
    <property type="molecule type" value="Genomic_DNA"/>
</dbReference>
<dbReference type="AlphaFoldDB" id="A0A8I1FPA3"/>
<evidence type="ECO:0000313" key="1">
    <source>
        <dbReference type="EMBL" id="MBJ2258171.1"/>
    </source>
</evidence>
<proteinExistence type="predicted"/>
<dbReference type="EMBL" id="JAEKCZ010000015">
    <property type="protein sequence ID" value="MBJ2258171.1"/>
    <property type="molecule type" value="Genomic_DNA"/>
</dbReference>
<evidence type="ECO:0000313" key="3">
    <source>
        <dbReference type="Proteomes" id="UP000182058"/>
    </source>
</evidence>
<gene>
    <name evidence="1" type="ORF">JFT45_16810</name>
    <name evidence="2" type="ORF">SAMN04490201_3464</name>
</gene>
<accession>A0A8I1FPA3</accession>
<dbReference type="Proteomes" id="UP000182058">
    <property type="component" value="Chromosome I"/>
</dbReference>
<dbReference type="OrthoDB" id="6925137at2"/>
<organism evidence="1 4">
    <name type="scientific">Pseudomonas psychrophila</name>
    <dbReference type="NCBI Taxonomy" id="122355"/>
    <lineage>
        <taxon>Bacteria</taxon>
        <taxon>Pseudomonadati</taxon>
        <taxon>Pseudomonadota</taxon>
        <taxon>Gammaproteobacteria</taxon>
        <taxon>Pseudomonadales</taxon>
        <taxon>Pseudomonadaceae</taxon>
        <taxon>Pseudomonas</taxon>
    </lineage>
</organism>